<proteinExistence type="predicted"/>
<accession>A0A699J6N6</accession>
<organism evidence="1">
    <name type="scientific">Tanacetum cinerariifolium</name>
    <name type="common">Dalmatian daisy</name>
    <name type="synonym">Chrysanthemum cinerariifolium</name>
    <dbReference type="NCBI Taxonomy" id="118510"/>
    <lineage>
        <taxon>Eukaryota</taxon>
        <taxon>Viridiplantae</taxon>
        <taxon>Streptophyta</taxon>
        <taxon>Embryophyta</taxon>
        <taxon>Tracheophyta</taxon>
        <taxon>Spermatophyta</taxon>
        <taxon>Magnoliopsida</taxon>
        <taxon>eudicotyledons</taxon>
        <taxon>Gunneridae</taxon>
        <taxon>Pentapetalae</taxon>
        <taxon>asterids</taxon>
        <taxon>campanulids</taxon>
        <taxon>Asterales</taxon>
        <taxon>Asteraceae</taxon>
        <taxon>Asteroideae</taxon>
        <taxon>Anthemideae</taxon>
        <taxon>Anthemidinae</taxon>
        <taxon>Tanacetum</taxon>
    </lineage>
</organism>
<name>A0A699J6N6_TANCI</name>
<gene>
    <name evidence="1" type="ORF">Tci_586421</name>
</gene>
<reference evidence="1" key="1">
    <citation type="journal article" date="2019" name="Sci. Rep.">
        <title>Draft genome of Tanacetum cinerariifolium, the natural source of mosquito coil.</title>
        <authorList>
            <person name="Yamashiro T."/>
            <person name="Shiraishi A."/>
            <person name="Satake H."/>
            <person name="Nakayama K."/>
        </authorList>
    </citation>
    <scope>NUCLEOTIDE SEQUENCE</scope>
</reference>
<dbReference type="AlphaFoldDB" id="A0A699J6N6"/>
<protein>
    <submittedName>
        <fullName evidence="1">Uncharacterized protein</fullName>
    </submittedName>
</protein>
<dbReference type="EMBL" id="BKCJ010375785">
    <property type="protein sequence ID" value="GFA14449.1"/>
    <property type="molecule type" value="Genomic_DNA"/>
</dbReference>
<comment type="caution">
    <text evidence="1">The sequence shown here is derived from an EMBL/GenBank/DDBJ whole genome shotgun (WGS) entry which is preliminary data.</text>
</comment>
<evidence type="ECO:0000313" key="1">
    <source>
        <dbReference type="EMBL" id="GFA14449.1"/>
    </source>
</evidence>
<sequence length="72" mass="8303">MGEINAAEATIPKQNWAWVFFVFHNDRVQFVTKDQKSALTLILIQFLLHRVYAEGSSRNPVAAELHNWAVYT</sequence>